<comment type="caution">
    <text evidence="1">The sequence shown here is derived from an EMBL/GenBank/DDBJ whole genome shotgun (WGS) entry which is preliminary data.</text>
</comment>
<dbReference type="Gene3D" id="1.25.10.10">
    <property type="entry name" value="Leucine-rich Repeat Variant"/>
    <property type="match status" value="1"/>
</dbReference>
<dbReference type="Pfam" id="PF13646">
    <property type="entry name" value="HEAT_2"/>
    <property type="match status" value="1"/>
</dbReference>
<reference evidence="1 2" key="1">
    <citation type="submission" date="2019-02" db="EMBL/GenBank/DDBJ databases">
        <title>Deep-cultivation of Planctomycetes and their phenomic and genomic characterization uncovers novel biology.</title>
        <authorList>
            <person name="Wiegand S."/>
            <person name="Jogler M."/>
            <person name="Boedeker C."/>
            <person name="Pinto D."/>
            <person name="Vollmers J."/>
            <person name="Rivas-Marin E."/>
            <person name="Kohn T."/>
            <person name="Peeters S.H."/>
            <person name="Heuer A."/>
            <person name="Rast P."/>
            <person name="Oberbeckmann S."/>
            <person name="Bunk B."/>
            <person name="Jeske O."/>
            <person name="Meyerdierks A."/>
            <person name="Storesund J.E."/>
            <person name="Kallscheuer N."/>
            <person name="Luecker S."/>
            <person name="Lage O.M."/>
            <person name="Pohl T."/>
            <person name="Merkel B.J."/>
            <person name="Hornburger P."/>
            <person name="Mueller R.-W."/>
            <person name="Bruemmer F."/>
            <person name="Labrenz M."/>
            <person name="Spormann A.M."/>
            <person name="Op Den Camp H."/>
            <person name="Overmann J."/>
            <person name="Amann R."/>
            <person name="Jetten M.S.M."/>
            <person name="Mascher T."/>
            <person name="Medema M.H."/>
            <person name="Devos D.P."/>
            <person name="Kaster A.-K."/>
            <person name="Ovreas L."/>
            <person name="Rohde M."/>
            <person name="Galperin M.Y."/>
            <person name="Jogler C."/>
        </authorList>
    </citation>
    <scope>NUCLEOTIDE SEQUENCE [LARGE SCALE GENOMIC DNA]</scope>
    <source>
        <strain evidence="1 2">Mal64</strain>
    </source>
</reference>
<protein>
    <submittedName>
        <fullName evidence="1">HEAT repeat protein</fullName>
    </submittedName>
</protein>
<dbReference type="AlphaFoldDB" id="A0A5C5ZU38"/>
<proteinExistence type="predicted"/>
<dbReference type="EMBL" id="SJPQ01000001">
    <property type="protein sequence ID" value="TWT89633.1"/>
    <property type="molecule type" value="Genomic_DNA"/>
</dbReference>
<dbReference type="InterPro" id="IPR016024">
    <property type="entry name" value="ARM-type_fold"/>
</dbReference>
<organism evidence="1 2">
    <name type="scientific">Pseudobythopirellula maris</name>
    <dbReference type="NCBI Taxonomy" id="2527991"/>
    <lineage>
        <taxon>Bacteria</taxon>
        <taxon>Pseudomonadati</taxon>
        <taxon>Planctomycetota</taxon>
        <taxon>Planctomycetia</taxon>
        <taxon>Pirellulales</taxon>
        <taxon>Lacipirellulaceae</taxon>
        <taxon>Pseudobythopirellula</taxon>
    </lineage>
</organism>
<dbReference type="InterPro" id="IPR011989">
    <property type="entry name" value="ARM-like"/>
</dbReference>
<sequence>MAAPLAGIETTLHLLKRWRHSAAGDVLLAASFASHPRVRIGALRTLVRREDPAAHAKLIADSDGLDEESRRELIEAPEGGALRKAVQRAISSSDASLSRQACRLASEGRMLDALPAVVKAARQFSVSVAAGHAEAALLLAKELHGEIALRRRGKRGRLQSDPAFLRRAALVELGEALDQYDLHRRDELIEAFLLLTAHDSPTMLRVIHNPRHAGHEPLLNALRDSPTHAAWELVARSLEDRTAPAALLEVAAQRTDRSFVESLLTEVGSPVGIRTLDNAKKIDRFAWLAAEHREALYTMRGDAQAAALQLGAASQMPREELAGVAFDMLSHGAPEGRLAAVLALDSVPPSECAEPLLTAAADSDPHVASAAAQRLRKKKHPQAMPILLSMLESRSSTVRKAAQRALPEVNFIRYRDQYDGLSEEHRRDIGELVGKADARAAQRLRQEFAAGAVSRRLRALEMTEAMGYVDQVRSDLMRLMEDSDLGVRAEAARVLGSGRLDADTLVALDVRRDDVSAEVRKTAAESADRLRALDAAQSMIDELQQEFDP</sequence>
<name>A0A5C5ZU38_9BACT</name>
<dbReference type="Proteomes" id="UP000315440">
    <property type="component" value="Unassembled WGS sequence"/>
</dbReference>
<accession>A0A5C5ZU38</accession>
<evidence type="ECO:0000313" key="2">
    <source>
        <dbReference type="Proteomes" id="UP000315440"/>
    </source>
</evidence>
<dbReference type="SUPFAM" id="SSF48371">
    <property type="entry name" value="ARM repeat"/>
    <property type="match status" value="1"/>
</dbReference>
<dbReference type="RefSeq" id="WP_197525278.1">
    <property type="nucleotide sequence ID" value="NZ_SJPQ01000001.1"/>
</dbReference>
<gene>
    <name evidence="1" type="ORF">Mal64_00100</name>
</gene>
<evidence type="ECO:0000313" key="1">
    <source>
        <dbReference type="EMBL" id="TWT89633.1"/>
    </source>
</evidence>
<keyword evidence="2" id="KW-1185">Reference proteome</keyword>